<feature type="non-terminal residue" evidence="2">
    <location>
        <position position="1"/>
    </location>
</feature>
<dbReference type="OrthoDB" id="205771at2759"/>
<dbReference type="EMBL" id="BRXZ01008530">
    <property type="protein sequence ID" value="GMI27618.1"/>
    <property type="molecule type" value="Genomic_DNA"/>
</dbReference>
<reference evidence="2" key="1">
    <citation type="submission" date="2022-07" db="EMBL/GenBank/DDBJ databases">
        <title>Genome analysis of Parmales, a sister group of diatoms, reveals the evolutionary specialization of diatoms from phago-mixotrophs to photoautotrophs.</title>
        <authorList>
            <person name="Ban H."/>
            <person name="Sato S."/>
            <person name="Yoshikawa S."/>
            <person name="Kazumasa Y."/>
            <person name="Nakamura Y."/>
            <person name="Ichinomiya M."/>
            <person name="Saitoh K."/>
            <person name="Sato N."/>
            <person name="Blanc-Mathieu R."/>
            <person name="Endo H."/>
            <person name="Kuwata A."/>
            <person name="Ogata H."/>
        </authorList>
    </citation>
    <scope>NUCLEOTIDE SEQUENCE</scope>
</reference>
<comment type="caution">
    <text evidence="2">The sequence shown here is derived from an EMBL/GenBank/DDBJ whole genome shotgun (WGS) entry which is preliminary data.</text>
</comment>
<keyword evidence="3" id="KW-1185">Reference proteome</keyword>
<keyword evidence="1" id="KW-0812">Transmembrane</keyword>
<dbReference type="AlphaFoldDB" id="A0A9W7G1F7"/>
<proteinExistence type="predicted"/>
<gene>
    <name evidence="2" type="ORF">TrRE_jg1215</name>
</gene>
<feature type="transmembrane region" description="Helical" evidence="1">
    <location>
        <begin position="42"/>
        <end position="62"/>
    </location>
</feature>
<keyword evidence="1" id="KW-1133">Transmembrane helix</keyword>
<evidence type="ECO:0000256" key="1">
    <source>
        <dbReference type="SAM" id="Phobius"/>
    </source>
</evidence>
<feature type="transmembrane region" description="Helical" evidence="1">
    <location>
        <begin position="121"/>
        <end position="137"/>
    </location>
</feature>
<dbReference type="Proteomes" id="UP001165082">
    <property type="component" value="Unassembled WGS sequence"/>
</dbReference>
<name>A0A9W7G1F7_9STRA</name>
<sequence>MKPTERVYVAPQIAGKVEESIEGLSEDDFPPDLSWYFNFQHLFFVIVYMALSLRILCQVIVAEHLHNCFQMNRHFITLFVFLGCVLRSYYIFTVDFTDNIPGATEGSRRAFSYGLRCVNDVFWFASFSYLGFFWYEVQTCMRRGVTKVTAMKAKMHKCIAGFAAIRAARAACEMTDAKAGVLAGKGGVAVYCIGLGVFVE</sequence>
<evidence type="ECO:0000313" key="2">
    <source>
        <dbReference type="EMBL" id="GMI27618.1"/>
    </source>
</evidence>
<accession>A0A9W7G1F7</accession>
<organism evidence="2 3">
    <name type="scientific">Triparma retinervis</name>
    <dbReference type="NCBI Taxonomy" id="2557542"/>
    <lineage>
        <taxon>Eukaryota</taxon>
        <taxon>Sar</taxon>
        <taxon>Stramenopiles</taxon>
        <taxon>Ochrophyta</taxon>
        <taxon>Bolidophyceae</taxon>
        <taxon>Parmales</taxon>
        <taxon>Triparmaceae</taxon>
        <taxon>Triparma</taxon>
    </lineage>
</organism>
<keyword evidence="1" id="KW-0472">Membrane</keyword>
<feature type="transmembrane region" description="Helical" evidence="1">
    <location>
        <begin position="74"/>
        <end position="92"/>
    </location>
</feature>
<protein>
    <submittedName>
        <fullName evidence="2">Uncharacterized protein</fullName>
    </submittedName>
</protein>
<evidence type="ECO:0000313" key="3">
    <source>
        <dbReference type="Proteomes" id="UP001165082"/>
    </source>
</evidence>